<proteinExistence type="predicted"/>
<dbReference type="Proteomes" id="UP000027222">
    <property type="component" value="Unassembled WGS sequence"/>
</dbReference>
<feature type="region of interest" description="Disordered" evidence="1">
    <location>
        <begin position="1"/>
        <end position="25"/>
    </location>
</feature>
<sequence length="161" mass="17641">MSQKRPAATAPHRIPAPVSTSPPRDTPCLPRIYRRCFYLRRHGYSMPNAGPIRLVNLLNLLHLIVAAVVRLHPPPQTTLTRMTRPPPRRATVTASTACVDVAYAAPRLLQLPVNTVDLHLVNLAIAVTLPLPSRTTLMRVAGPNHQGLCGATALLHSRRRG</sequence>
<dbReference type="EMBL" id="KL142438">
    <property type="protein sequence ID" value="KDR65633.1"/>
    <property type="molecule type" value="Genomic_DNA"/>
</dbReference>
<accession>A0A067SFU8</accession>
<name>A0A067SFU8_GALM3</name>
<dbReference type="HOGENOM" id="CLU_1643831_0_0_1"/>
<reference evidence="3" key="1">
    <citation type="journal article" date="2014" name="Proc. Natl. Acad. Sci. U.S.A.">
        <title>Extensive sampling of basidiomycete genomes demonstrates inadequacy of the white-rot/brown-rot paradigm for wood decay fungi.</title>
        <authorList>
            <person name="Riley R."/>
            <person name="Salamov A.A."/>
            <person name="Brown D.W."/>
            <person name="Nagy L.G."/>
            <person name="Floudas D."/>
            <person name="Held B.W."/>
            <person name="Levasseur A."/>
            <person name="Lombard V."/>
            <person name="Morin E."/>
            <person name="Otillar R."/>
            <person name="Lindquist E.A."/>
            <person name="Sun H."/>
            <person name="LaButti K.M."/>
            <person name="Schmutz J."/>
            <person name="Jabbour D."/>
            <person name="Luo H."/>
            <person name="Baker S.E."/>
            <person name="Pisabarro A.G."/>
            <person name="Walton J.D."/>
            <person name="Blanchette R.A."/>
            <person name="Henrissat B."/>
            <person name="Martin F."/>
            <person name="Cullen D."/>
            <person name="Hibbett D.S."/>
            <person name="Grigoriev I.V."/>
        </authorList>
    </citation>
    <scope>NUCLEOTIDE SEQUENCE [LARGE SCALE GENOMIC DNA]</scope>
    <source>
        <strain evidence="3">CBS 339.88</strain>
    </source>
</reference>
<evidence type="ECO:0000313" key="3">
    <source>
        <dbReference type="Proteomes" id="UP000027222"/>
    </source>
</evidence>
<protein>
    <submittedName>
        <fullName evidence="2">Uncharacterized protein</fullName>
    </submittedName>
</protein>
<evidence type="ECO:0000256" key="1">
    <source>
        <dbReference type="SAM" id="MobiDB-lite"/>
    </source>
</evidence>
<gene>
    <name evidence="2" type="ORF">GALMADRAFT_148546</name>
</gene>
<dbReference type="AlphaFoldDB" id="A0A067SFU8"/>
<keyword evidence="3" id="KW-1185">Reference proteome</keyword>
<organism evidence="2 3">
    <name type="scientific">Galerina marginata (strain CBS 339.88)</name>
    <dbReference type="NCBI Taxonomy" id="685588"/>
    <lineage>
        <taxon>Eukaryota</taxon>
        <taxon>Fungi</taxon>
        <taxon>Dikarya</taxon>
        <taxon>Basidiomycota</taxon>
        <taxon>Agaricomycotina</taxon>
        <taxon>Agaricomycetes</taxon>
        <taxon>Agaricomycetidae</taxon>
        <taxon>Agaricales</taxon>
        <taxon>Agaricineae</taxon>
        <taxon>Strophariaceae</taxon>
        <taxon>Galerina</taxon>
    </lineage>
</organism>
<evidence type="ECO:0000313" key="2">
    <source>
        <dbReference type="EMBL" id="KDR65633.1"/>
    </source>
</evidence>